<dbReference type="EMBL" id="CP042914">
    <property type="protein sequence ID" value="QEG43110.1"/>
    <property type="molecule type" value="Genomic_DNA"/>
</dbReference>
<evidence type="ECO:0000256" key="7">
    <source>
        <dbReference type="HAMAP-Rule" id="MF_00090"/>
    </source>
</evidence>
<dbReference type="InterPro" id="IPR029063">
    <property type="entry name" value="SAM-dependent_MTases_sf"/>
</dbReference>
<evidence type="ECO:0000256" key="8">
    <source>
        <dbReference type="SAM" id="MobiDB-lite"/>
    </source>
</evidence>
<dbReference type="AlphaFoldDB" id="A0A5B9QZ23"/>
<dbReference type="SUPFAM" id="SSF53335">
    <property type="entry name" value="S-adenosyl-L-methionine-dependent methyltransferases"/>
    <property type="match status" value="1"/>
</dbReference>
<keyword evidence="10" id="KW-1185">Reference proteome</keyword>
<comment type="similarity">
    <text evidence="2 7">Belongs to the methyltransferase superfamily. L-isoaspartyl/D-aspartyl protein methyltransferase family.</text>
</comment>
<dbReference type="FunFam" id="3.40.50.150:FF:000010">
    <property type="entry name" value="Protein-L-isoaspartate O-methyltransferase"/>
    <property type="match status" value="1"/>
</dbReference>
<evidence type="ECO:0000256" key="3">
    <source>
        <dbReference type="ARBA" id="ARBA00022490"/>
    </source>
</evidence>
<evidence type="ECO:0000313" key="9">
    <source>
        <dbReference type="EMBL" id="QEG43110.1"/>
    </source>
</evidence>
<dbReference type="NCBIfam" id="TIGR00080">
    <property type="entry name" value="pimt"/>
    <property type="match status" value="1"/>
</dbReference>
<dbReference type="EC" id="2.1.1.77" evidence="7"/>
<dbReference type="CDD" id="cd02440">
    <property type="entry name" value="AdoMet_MTases"/>
    <property type="match status" value="1"/>
</dbReference>
<accession>A0A5B9QZ23</accession>
<dbReference type="Proteomes" id="UP000325286">
    <property type="component" value="Chromosome"/>
</dbReference>
<organism evidence="9 10">
    <name type="scientific">Roseimaritima ulvae</name>
    <dbReference type="NCBI Taxonomy" id="980254"/>
    <lineage>
        <taxon>Bacteria</taxon>
        <taxon>Pseudomonadati</taxon>
        <taxon>Planctomycetota</taxon>
        <taxon>Planctomycetia</taxon>
        <taxon>Pirellulales</taxon>
        <taxon>Pirellulaceae</taxon>
        <taxon>Roseimaritima</taxon>
    </lineage>
</organism>
<evidence type="ECO:0000256" key="2">
    <source>
        <dbReference type="ARBA" id="ARBA00005369"/>
    </source>
</evidence>
<dbReference type="Pfam" id="PF01135">
    <property type="entry name" value="PCMT"/>
    <property type="match status" value="1"/>
</dbReference>
<evidence type="ECO:0000256" key="1">
    <source>
        <dbReference type="ARBA" id="ARBA00004496"/>
    </source>
</evidence>
<comment type="subcellular location">
    <subcellularLocation>
        <location evidence="1 7">Cytoplasm</location>
    </subcellularLocation>
</comment>
<name>A0A5B9QZ23_9BACT</name>
<reference evidence="9 10" key="1">
    <citation type="submission" date="2019-08" db="EMBL/GenBank/DDBJ databases">
        <title>Deep-cultivation of Planctomycetes and their phenomic and genomic characterization uncovers novel biology.</title>
        <authorList>
            <person name="Wiegand S."/>
            <person name="Jogler M."/>
            <person name="Boedeker C."/>
            <person name="Pinto D."/>
            <person name="Vollmers J."/>
            <person name="Rivas-Marin E."/>
            <person name="Kohn T."/>
            <person name="Peeters S.H."/>
            <person name="Heuer A."/>
            <person name="Rast P."/>
            <person name="Oberbeckmann S."/>
            <person name="Bunk B."/>
            <person name="Jeske O."/>
            <person name="Meyerdierks A."/>
            <person name="Storesund J.E."/>
            <person name="Kallscheuer N."/>
            <person name="Luecker S."/>
            <person name="Lage O.M."/>
            <person name="Pohl T."/>
            <person name="Merkel B.J."/>
            <person name="Hornburger P."/>
            <person name="Mueller R.-W."/>
            <person name="Bruemmer F."/>
            <person name="Labrenz M."/>
            <person name="Spormann A.M."/>
            <person name="Op den Camp H."/>
            <person name="Overmann J."/>
            <person name="Amann R."/>
            <person name="Jetten M.S.M."/>
            <person name="Mascher T."/>
            <person name="Medema M.H."/>
            <person name="Devos D.P."/>
            <person name="Kaster A.-K."/>
            <person name="Ovreas L."/>
            <person name="Rohde M."/>
            <person name="Galperin M.Y."/>
            <person name="Jogler C."/>
        </authorList>
    </citation>
    <scope>NUCLEOTIDE SEQUENCE [LARGE SCALE GENOMIC DNA]</scope>
    <source>
        <strain evidence="9 10">UC8</strain>
    </source>
</reference>
<comment type="catalytic activity">
    <reaction evidence="7">
        <text>[protein]-L-isoaspartate + S-adenosyl-L-methionine = [protein]-L-isoaspartate alpha-methyl ester + S-adenosyl-L-homocysteine</text>
        <dbReference type="Rhea" id="RHEA:12705"/>
        <dbReference type="Rhea" id="RHEA-COMP:12143"/>
        <dbReference type="Rhea" id="RHEA-COMP:12144"/>
        <dbReference type="ChEBI" id="CHEBI:57856"/>
        <dbReference type="ChEBI" id="CHEBI:59789"/>
        <dbReference type="ChEBI" id="CHEBI:90596"/>
        <dbReference type="ChEBI" id="CHEBI:90598"/>
        <dbReference type="EC" id="2.1.1.77"/>
    </reaction>
</comment>
<evidence type="ECO:0000256" key="4">
    <source>
        <dbReference type="ARBA" id="ARBA00022603"/>
    </source>
</evidence>
<dbReference type="Gene3D" id="3.40.50.150">
    <property type="entry name" value="Vaccinia Virus protein VP39"/>
    <property type="match status" value="1"/>
</dbReference>
<dbReference type="InterPro" id="IPR000682">
    <property type="entry name" value="PCMT"/>
</dbReference>
<dbReference type="NCBIfam" id="NF001453">
    <property type="entry name" value="PRK00312.1"/>
    <property type="match status" value="1"/>
</dbReference>
<evidence type="ECO:0000313" key="10">
    <source>
        <dbReference type="Proteomes" id="UP000325286"/>
    </source>
</evidence>
<dbReference type="KEGG" id="rul:UC8_51540"/>
<keyword evidence="3 7" id="KW-0963">Cytoplasm</keyword>
<keyword evidence="4 7" id="KW-0489">Methyltransferase</keyword>
<dbReference type="GO" id="GO:0030091">
    <property type="term" value="P:protein repair"/>
    <property type="evidence" value="ECO:0007669"/>
    <property type="project" value="UniProtKB-UniRule"/>
</dbReference>
<dbReference type="GO" id="GO:0005737">
    <property type="term" value="C:cytoplasm"/>
    <property type="evidence" value="ECO:0007669"/>
    <property type="project" value="UniProtKB-SubCell"/>
</dbReference>
<dbReference type="RefSeq" id="WP_084427235.1">
    <property type="nucleotide sequence ID" value="NZ_CP042914.1"/>
</dbReference>
<dbReference type="GO" id="GO:0004719">
    <property type="term" value="F:protein-L-isoaspartate (D-aspartate) O-methyltransferase activity"/>
    <property type="evidence" value="ECO:0007669"/>
    <property type="project" value="UniProtKB-UniRule"/>
</dbReference>
<dbReference type="GO" id="GO:0032259">
    <property type="term" value="P:methylation"/>
    <property type="evidence" value="ECO:0007669"/>
    <property type="project" value="UniProtKB-KW"/>
</dbReference>
<comment type="function">
    <text evidence="7">Catalyzes the methyl esterification of L-isoaspartyl residues in peptides and proteins that result from spontaneous decomposition of normal L-aspartyl and L-asparaginyl residues. It plays a role in the repair and/or degradation of damaged proteins.</text>
</comment>
<sequence>MNTVDWPAQRCNMVEHQLRARGVRDRAVLDAMLRVPREAFVPEAVRESAYQDSPLPIAAGQTISQPYIVAFMIEALGLQGGEWVLEIGAGSGYAAAVLSEIAAEVYTVERIEELAAGAAQTIRSLGIRNVQVRCGDGTLGWPEHAPYQAIVVAAGGPEVPESLQTQLQIGGRLVIPVGGDPTSQGLIRITRISETQFDGEDIADVRFVPLIGAQGWGKPSSDKWPQSRNLPFNAMVDRK</sequence>
<feature type="region of interest" description="Disordered" evidence="8">
    <location>
        <begin position="218"/>
        <end position="239"/>
    </location>
</feature>
<keyword evidence="5 7" id="KW-0808">Transferase</keyword>
<dbReference type="PANTHER" id="PTHR11579">
    <property type="entry name" value="PROTEIN-L-ISOASPARTATE O-METHYLTRANSFERASE"/>
    <property type="match status" value="1"/>
</dbReference>
<dbReference type="PANTHER" id="PTHR11579:SF0">
    <property type="entry name" value="PROTEIN-L-ISOASPARTATE(D-ASPARTATE) O-METHYLTRANSFERASE"/>
    <property type="match status" value="1"/>
</dbReference>
<feature type="active site" evidence="7">
    <location>
        <position position="64"/>
    </location>
</feature>
<protein>
    <recommendedName>
        <fullName evidence="7">Protein-L-isoaspartate O-methyltransferase</fullName>
        <ecNumber evidence="7">2.1.1.77</ecNumber>
    </recommendedName>
    <alternativeName>
        <fullName evidence="7">L-isoaspartyl protein carboxyl methyltransferase</fullName>
    </alternativeName>
    <alternativeName>
        <fullName evidence="7">Protein L-isoaspartyl methyltransferase</fullName>
    </alternativeName>
    <alternativeName>
        <fullName evidence="7">Protein-beta-aspartate methyltransferase</fullName>
        <shortName evidence="7">PIMT</shortName>
    </alternativeName>
</protein>
<dbReference type="HAMAP" id="MF_00090">
    <property type="entry name" value="PIMT"/>
    <property type="match status" value="1"/>
</dbReference>
<proteinExistence type="inferred from homology"/>
<evidence type="ECO:0000256" key="5">
    <source>
        <dbReference type="ARBA" id="ARBA00022679"/>
    </source>
</evidence>
<evidence type="ECO:0000256" key="6">
    <source>
        <dbReference type="ARBA" id="ARBA00022691"/>
    </source>
</evidence>
<gene>
    <name evidence="9" type="primary">pcm_1</name>
    <name evidence="7" type="synonym">pcm</name>
    <name evidence="9" type="ORF">UC8_51540</name>
</gene>
<keyword evidence="6 7" id="KW-0949">S-adenosyl-L-methionine</keyword>